<feature type="region of interest" description="Disordered" evidence="1">
    <location>
        <begin position="64"/>
        <end position="84"/>
    </location>
</feature>
<dbReference type="EMBL" id="CP000473">
    <property type="protein sequence ID" value="ABJ82443.1"/>
    <property type="molecule type" value="Genomic_DNA"/>
</dbReference>
<dbReference type="SUPFAM" id="SSF52833">
    <property type="entry name" value="Thioredoxin-like"/>
    <property type="match status" value="1"/>
</dbReference>
<evidence type="ECO:0000313" key="3">
    <source>
        <dbReference type="EMBL" id="ABJ82443.1"/>
    </source>
</evidence>
<evidence type="ECO:0000259" key="2">
    <source>
        <dbReference type="PROSITE" id="PS51352"/>
    </source>
</evidence>
<dbReference type="InParanoid" id="Q028V9"/>
<dbReference type="OrthoDB" id="25753at2"/>
<dbReference type="GO" id="GO:0016209">
    <property type="term" value="F:antioxidant activity"/>
    <property type="evidence" value="ECO:0007669"/>
    <property type="project" value="InterPro"/>
</dbReference>
<dbReference type="STRING" id="234267.Acid_1451"/>
<dbReference type="Gene3D" id="3.40.30.10">
    <property type="entry name" value="Glutaredoxin"/>
    <property type="match status" value="1"/>
</dbReference>
<accession>Q028V9</accession>
<dbReference type="InterPro" id="IPR013766">
    <property type="entry name" value="Thioredoxin_domain"/>
</dbReference>
<dbReference type="Pfam" id="PF00578">
    <property type="entry name" value="AhpC-TSA"/>
    <property type="match status" value="1"/>
</dbReference>
<sequence precursor="true">MRSPLGIGFVWIAIQLYAAAPDNVEQATARFERSLAKVPEPLRSGFRALAEKALQRHRPLLAQTFSEQPAPAKPAGPRVDPASTPAGAAITRKLDQLTHIPNDADRAKFAIGLASDIRALPAGFGKVLLAWNLRVETTYEGDLGQDALVAVAGTYADALKGCPSADMYVDFAGLVRYEHVRATVEDSALDAALALLELRERIHEEGDFSLAALDGKGYSLSGLRGKVVLLNFWATSCAPCRKEMQDMEKLYREFSGKGLVVLAVSDDKRETIDKFVANKRYTFPILLDPERKAYGDFDIEGIPKTFVFDREGALAAQAIDMRTEAQFRSMLKAAGLE</sequence>
<name>Q028V9_SOLUE</name>
<evidence type="ECO:0000256" key="1">
    <source>
        <dbReference type="SAM" id="MobiDB-lite"/>
    </source>
</evidence>
<dbReference type="CDD" id="cd02966">
    <property type="entry name" value="TlpA_like_family"/>
    <property type="match status" value="1"/>
</dbReference>
<proteinExistence type="predicted"/>
<dbReference type="PROSITE" id="PS51352">
    <property type="entry name" value="THIOREDOXIN_2"/>
    <property type="match status" value="1"/>
</dbReference>
<protein>
    <submittedName>
        <fullName evidence="3">Redoxin domain protein</fullName>
    </submittedName>
</protein>
<dbReference type="InterPro" id="IPR036249">
    <property type="entry name" value="Thioredoxin-like_sf"/>
</dbReference>
<organism evidence="3">
    <name type="scientific">Solibacter usitatus (strain Ellin6076)</name>
    <dbReference type="NCBI Taxonomy" id="234267"/>
    <lineage>
        <taxon>Bacteria</taxon>
        <taxon>Pseudomonadati</taxon>
        <taxon>Acidobacteriota</taxon>
        <taxon>Terriglobia</taxon>
        <taxon>Bryobacterales</taxon>
        <taxon>Solibacteraceae</taxon>
        <taxon>Candidatus Solibacter</taxon>
    </lineage>
</organism>
<reference evidence="3" key="1">
    <citation type="submission" date="2006-10" db="EMBL/GenBank/DDBJ databases">
        <title>Complete sequence of Solibacter usitatus Ellin6076.</title>
        <authorList>
            <consortium name="US DOE Joint Genome Institute"/>
            <person name="Copeland A."/>
            <person name="Lucas S."/>
            <person name="Lapidus A."/>
            <person name="Barry K."/>
            <person name="Detter J.C."/>
            <person name="Glavina del Rio T."/>
            <person name="Hammon N."/>
            <person name="Israni S."/>
            <person name="Dalin E."/>
            <person name="Tice H."/>
            <person name="Pitluck S."/>
            <person name="Thompson L.S."/>
            <person name="Brettin T."/>
            <person name="Bruce D."/>
            <person name="Han C."/>
            <person name="Tapia R."/>
            <person name="Gilna P."/>
            <person name="Schmutz J."/>
            <person name="Larimer F."/>
            <person name="Land M."/>
            <person name="Hauser L."/>
            <person name="Kyrpides N."/>
            <person name="Mikhailova N."/>
            <person name="Janssen P.H."/>
            <person name="Kuske C.R."/>
            <person name="Richardson P."/>
        </authorList>
    </citation>
    <scope>NUCLEOTIDE SEQUENCE</scope>
    <source>
        <strain evidence="3">Ellin6076</strain>
    </source>
</reference>
<gene>
    <name evidence="3" type="ordered locus">Acid_1451</name>
</gene>
<dbReference type="PANTHER" id="PTHR42852">
    <property type="entry name" value="THIOL:DISULFIDE INTERCHANGE PROTEIN DSBE"/>
    <property type="match status" value="1"/>
</dbReference>
<dbReference type="HOGENOM" id="CLU_071047_0_0_0"/>
<dbReference type="PANTHER" id="PTHR42852:SF13">
    <property type="entry name" value="PROTEIN DIPZ"/>
    <property type="match status" value="1"/>
</dbReference>
<dbReference type="GO" id="GO:0016491">
    <property type="term" value="F:oxidoreductase activity"/>
    <property type="evidence" value="ECO:0007669"/>
    <property type="project" value="InterPro"/>
</dbReference>
<feature type="domain" description="Thioredoxin" evidence="2">
    <location>
        <begin position="199"/>
        <end position="336"/>
    </location>
</feature>
<dbReference type="AlphaFoldDB" id="Q028V9"/>
<dbReference type="eggNOG" id="COG0526">
    <property type="taxonomic scope" value="Bacteria"/>
</dbReference>
<dbReference type="InterPro" id="IPR050553">
    <property type="entry name" value="Thioredoxin_ResA/DsbE_sf"/>
</dbReference>
<dbReference type="InterPro" id="IPR000866">
    <property type="entry name" value="AhpC/TSA"/>
</dbReference>
<dbReference type="KEGG" id="sus:Acid_1451"/>